<keyword evidence="3" id="KW-1185">Reference proteome</keyword>
<keyword evidence="2" id="KW-0808">Transferase</keyword>
<proteinExistence type="predicted"/>
<dbReference type="AlphaFoldDB" id="A0A5A5TC77"/>
<dbReference type="Proteomes" id="UP000322530">
    <property type="component" value="Unassembled WGS sequence"/>
</dbReference>
<feature type="domain" description="Glycosyltransferase 2-like" evidence="1">
    <location>
        <begin position="4"/>
        <end position="154"/>
    </location>
</feature>
<accession>A0A5A5TC77</accession>
<reference evidence="2 3" key="1">
    <citation type="submission" date="2019-01" db="EMBL/GenBank/DDBJ databases">
        <title>Draft genome sequence of Dictyobacter sp. Uno17.</title>
        <authorList>
            <person name="Wang C.M."/>
            <person name="Zheng Y."/>
            <person name="Sakai Y."/>
            <person name="Abe K."/>
            <person name="Yokota A."/>
            <person name="Yabe S."/>
        </authorList>
    </citation>
    <scope>NUCLEOTIDE SEQUENCE [LARGE SCALE GENOMIC DNA]</scope>
    <source>
        <strain evidence="2 3">Uno17</strain>
    </source>
</reference>
<evidence type="ECO:0000313" key="2">
    <source>
        <dbReference type="EMBL" id="GCF09042.1"/>
    </source>
</evidence>
<dbReference type="InterPro" id="IPR029044">
    <property type="entry name" value="Nucleotide-diphossugar_trans"/>
</dbReference>
<dbReference type="PANTHER" id="PTHR48090:SF7">
    <property type="entry name" value="RFBJ PROTEIN"/>
    <property type="match status" value="1"/>
</dbReference>
<protein>
    <submittedName>
        <fullName evidence="2">Glycosyl transferase</fullName>
    </submittedName>
</protein>
<comment type="caution">
    <text evidence="2">The sequence shown here is derived from an EMBL/GenBank/DDBJ whole genome shotgun (WGS) entry which is preliminary data.</text>
</comment>
<name>A0A5A5TC77_9CHLR</name>
<dbReference type="Pfam" id="PF00535">
    <property type="entry name" value="Glycos_transf_2"/>
    <property type="match status" value="1"/>
</dbReference>
<dbReference type="Gene3D" id="3.90.550.10">
    <property type="entry name" value="Spore Coat Polysaccharide Biosynthesis Protein SpsA, Chain A"/>
    <property type="match status" value="1"/>
</dbReference>
<gene>
    <name evidence="2" type="ORF">KDI_26060</name>
</gene>
<dbReference type="RefSeq" id="WP_149402002.1">
    <property type="nucleotide sequence ID" value="NZ_BIXY01000035.1"/>
</dbReference>
<evidence type="ECO:0000313" key="3">
    <source>
        <dbReference type="Proteomes" id="UP000322530"/>
    </source>
</evidence>
<dbReference type="OrthoDB" id="9810303at2"/>
<sequence>MLISVVVPVYNEEKTVALILEKLSQVPLTLEVIVVDDASTDRTWEILQEIRQKAPFDTYRYVRHEHNQGKGAGLRTGFRLATGDLVTVQDADMEYDPLDIPPLVRKWEDATRAGHKKVAVYGYRNLSEQKFTTRWGNRFLTVLTNILFGSRIHDMETCYKLMPGAVAHALPMTGRRFEIEPEITTCILKSGYRIFEVPISYYPREDKKLSPWKDGWPALAMLLKQRVGNTTPSSATDAPQVSFVEAEHVPVEK</sequence>
<dbReference type="SUPFAM" id="SSF53448">
    <property type="entry name" value="Nucleotide-diphospho-sugar transferases"/>
    <property type="match status" value="1"/>
</dbReference>
<organism evidence="2 3">
    <name type="scientific">Dictyobacter arantiisoli</name>
    <dbReference type="NCBI Taxonomy" id="2014874"/>
    <lineage>
        <taxon>Bacteria</taxon>
        <taxon>Bacillati</taxon>
        <taxon>Chloroflexota</taxon>
        <taxon>Ktedonobacteria</taxon>
        <taxon>Ktedonobacterales</taxon>
        <taxon>Dictyobacteraceae</taxon>
        <taxon>Dictyobacter</taxon>
    </lineage>
</organism>
<dbReference type="InterPro" id="IPR001173">
    <property type="entry name" value="Glyco_trans_2-like"/>
</dbReference>
<dbReference type="GO" id="GO:0016740">
    <property type="term" value="F:transferase activity"/>
    <property type="evidence" value="ECO:0007669"/>
    <property type="project" value="UniProtKB-KW"/>
</dbReference>
<dbReference type="CDD" id="cd04179">
    <property type="entry name" value="DPM_DPG-synthase_like"/>
    <property type="match status" value="1"/>
</dbReference>
<dbReference type="PANTHER" id="PTHR48090">
    <property type="entry name" value="UNDECAPRENYL-PHOSPHATE 4-DEOXY-4-FORMAMIDO-L-ARABINOSE TRANSFERASE-RELATED"/>
    <property type="match status" value="1"/>
</dbReference>
<dbReference type="InterPro" id="IPR050256">
    <property type="entry name" value="Glycosyltransferase_2"/>
</dbReference>
<evidence type="ECO:0000259" key="1">
    <source>
        <dbReference type="Pfam" id="PF00535"/>
    </source>
</evidence>
<dbReference type="EMBL" id="BIXY01000035">
    <property type="protein sequence ID" value="GCF09042.1"/>
    <property type="molecule type" value="Genomic_DNA"/>
</dbReference>